<evidence type="ECO:0000313" key="1">
    <source>
        <dbReference type="EMBL" id="MPL84208.1"/>
    </source>
</evidence>
<evidence type="ECO:0008006" key="2">
    <source>
        <dbReference type="Google" id="ProtNLM"/>
    </source>
</evidence>
<gene>
    <name evidence="1" type="ORF">SDC9_30172</name>
</gene>
<dbReference type="EMBL" id="VSSQ01000187">
    <property type="protein sequence ID" value="MPL84208.1"/>
    <property type="molecule type" value="Genomic_DNA"/>
</dbReference>
<name>A0A644UYN4_9ZZZZ</name>
<reference evidence="1" key="1">
    <citation type="submission" date="2019-08" db="EMBL/GenBank/DDBJ databases">
        <authorList>
            <person name="Kucharzyk K."/>
            <person name="Murdoch R.W."/>
            <person name="Higgins S."/>
            <person name="Loffler F."/>
        </authorList>
    </citation>
    <scope>NUCLEOTIDE SEQUENCE</scope>
</reference>
<sequence length="282" mass="31627">MRKIIVLFSLVCIVLSSDAQTAGKEPVALTNVSHHAGMSVVELVDPYLSILNYNGLGLRFEHTETRYFKPANPKFIAYSRLTGLGAAVKNPQATAGITYVGGNAAWGVLYEYRDISNLIFHAGGNMDVDFAYKMNSRNVNNPVNIDLATNLNAMLGIRYNYATKKRILKLKANLEFPLIGYMFVPYPGLTYYEMYSSGAYGEAIHFSSLHNKQGLKEEISIDVPFKKSTCSFGVRMHQLKYQAGDQPYRFNEFSIFVGINYDILRFSGRKVKIPEHYVSPGN</sequence>
<proteinExistence type="predicted"/>
<dbReference type="AlphaFoldDB" id="A0A644UYN4"/>
<accession>A0A644UYN4</accession>
<comment type="caution">
    <text evidence="1">The sequence shown here is derived from an EMBL/GenBank/DDBJ whole genome shotgun (WGS) entry which is preliminary data.</text>
</comment>
<protein>
    <recommendedName>
        <fullName evidence="2">DUF3316 domain-containing protein</fullName>
    </recommendedName>
</protein>
<organism evidence="1">
    <name type="scientific">bioreactor metagenome</name>
    <dbReference type="NCBI Taxonomy" id="1076179"/>
    <lineage>
        <taxon>unclassified sequences</taxon>
        <taxon>metagenomes</taxon>
        <taxon>ecological metagenomes</taxon>
    </lineage>
</organism>